<dbReference type="CDD" id="cd18007">
    <property type="entry name" value="DEXHc_ATRX-like"/>
    <property type="match status" value="1"/>
</dbReference>
<dbReference type="GO" id="GO:0005524">
    <property type="term" value="F:ATP binding"/>
    <property type="evidence" value="ECO:0007669"/>
    <property type="project" value="UniProtKB-KW"/>
</dbReference>
<keyword evidence="5" id="KW-0347">Helicase</keyword>
<dbReference type="PANTHER" id="PTHR45797">
    <property type="entry name" value="RAD54-LIKE"/>
    <property type="match status" value="1"/>
</dbReference>
<dbReference type="CDD" id="cd18793">
    <property type="entry name" value="SF2_C_SNF"/>
    <property type="match status" value="1"/>
</dbReference>
<gene>
    <name evidence="12" type="ORF">P43SY_004291</name>
</gene>
<name>A0AAD5M4C8_PYTIN</name>
<evidence type="ECO:0000259" key="10">
    <source>
        <dbReference type="PROSITE" id="PS51192"/>
    </source>
</evidence>
<dbReference type="SMART" id="SM00487">
    <property type="entry name" value="DEXDc"/>
    <property type="match status" value="1"/>
</dbReference>
<comment type="subcellular location">
    <subcellularLocation>
        <location evidence="1">Nucleus</location>
    </subcellularLocation>
</comment>
<proteinExistence type="inferred from homology"/>
<keyword evidence="8" id="KW-0539">Nucleus</keyword>
<evidence type="ECO:0000256" key="2">
    <source>
        <dbReference type="ARBA" id="ARBA00007025"/>
    </source>
</evidence>
<accession>A0AAD5M4C8</accession>
<keyword evidence="13" id="KW-1185">Reference proteome</keyword>
<dbReference type="PROSITE" id="PS51194">
    <property type="entry name" value="HELICASE_CTER"/>
    <property type="match status" value="1"/>
</dbReference>
<dbReference type="InterPro" id="IPR044574">
    <property type="entry name" value="ARIP4-like"/>
</dbReference>
<evidence type="ECO:0000256" key="4">
    <source>
        <dbReference type="ARBA" id="ARBA00022801"/>
    </source>
</evidence>
<organism evidence="12 13">
    <name type="scientific">Pythium insidiosum</name>
    <name type="common">Pythiosis disease agent</name>
    <dbReference type="NCBI Taxonomy" id="114742"/>
    <lineage>
        <taxon>Eukaryota</taxon>
        <taxon>Sar</taxon>
        <taxon>Stramenopiles</taxon>
        <taxon>Oomycota</taxon>
        <taxon>Peronosporomycetes</taxon>
        <taxon>Pythiales</taxon>
        <taxon>Pythiaceae</taxon>
        <taxon>Pythium</taxon>
    </lineage>
</organism>
<evidence type="ECO:0000256" key="5">
    <source>
        <dbReference type="ARBA" id="ARBA00022806"/>
    </source>
</evidence>
<evidence type="ECO:0000256" key="7">
    <source>
        <dbReference type="ARBA" id="ARBA00023125"/>
    </source>
</evidence>
<keyword evidence="4" id="KW-0378">Hydrolase</keyword>
<dbReference type="Gene3D" id="3.40.50.10810">
    <property type="entry name" value="Tandem AAA-ATPase domain"/>
    <property type="match status" value="1"/>
</dbReference>
<evidence type="ECO:0000256" key="9">
    <source>
        <dbReference type="SAM" id="MobiDB-lite"/>
    </source>
</evidence>
<evidence type="ECO:0000313" key="12">
    <source>
        <dbReference type="EMBL" id="KAJ0404036.1"/>
    </source>
</evidence>
<dbReference type="EMBL" id="JAKCXM010000070">
    <property type="protein sequence ID" value="KAJ0404036.1"/>
    <property type="molecule type" value="Genomic_DNA"/>
</dbReference>
<comment type="caution">
    <text evidence="12">The sequence shown here is derived from an EMBL/GenBank/DDBJ whole genome shotgun (WGS) entry which is preliminary data.</text>
</comment>
<sequence>MRCSCGLLPCICVMHAEEDDAYVGEAQAGPEPPSRLRRLVAKDATAQCLSCMFLPCICPDEDDGSTSAEGTSPVDALHAEAVLGTGNHDGAQGDERDGDDNDERDALGRVRLPGDSSGGEDVWVAAEIKRHLRPHQIEGVRFIHGHTSRQKGCILADYMGLGKTLQVITAVHSFLTDHELHATDDSDAPRPSAMVLCPAICIPNWEAEFAKWLEPASRERVPVLAFDAMAGKGTAEARLRVLRRWRKQGGVLLMGYEMFRSLLNPTVPTASLDRDPSIQICTRITTSAETKLEITSSLPSKASKATRREFERLLCAPGADLVVLDEGHRMKDPTSLLCQSVARIATPRRVVLTGYPVQNSLSEYWCMVNFARDGFLGSYDAFRAQYERPILEGDAARSQELVDRLRDVVLRRGQQLLRTQLPPKREWILECRLSPLQHRLYCAFLASYGNGGGVAADLLTAYAALLQVMNHPDIIYDKLTQHPGANDDDNDAEIDGDQDLALQDGGWSWEPEAKRRERRLLAAEQSKRRRQKIADRLKAVEWARPTLVPDAYEPQVLAHSGKMAVLMAIVEASLAVGDKVVVFSQSVPTLQAIRAFLDASAFNPNATKSPQQVAAAPKRRRLSSSASRRDPAGILRRQPAQPKSSRGAAKRKADDVSSCSVSPGAWYLQIDGSTPGAKRMEYIQAFSSATSAVKVLLVSTRAGAEGINLHAANRLVLFDVSWNPSNDHQSMCRSHRIGQAKTVHVYRLVSTGTMERMIYEQQQKKVDLSTTVVDDDVARLQSATAASASATAAAPYSGFLQSPPVTCMMASTSSAAAVDEELLQGDEVLSTCLQNAGQRHRRHATSTRAPPSTSDGSGRVVGVDVTAHTEERRVAAAAAGSARSKSDFRVRFYVELVVGSPRDSHTRLGFSGTFKALLRLHRAFEALFDEHHRLKTARESAASARTSVSSASSTASSSLSMATDGAPKMLPFPVAQGLTGKLLVRLEPQRAESDEKTRARIDALFAYYTQLFNSEERDLYLQYVQSQSERDATDRRSDLSNQRDSELEEDVMAVATEVQSRRRSVGRFLGKLFSRHHHAESNQVEASSAFKSDRERLDKSLEFRAPVHVHKPGGARSRRPF</sequence>
<feature type="region of interest" description="Disordered" evidence="9">
    <location>
        <begin position="84"/>
        <end position="114"/>
    </location>
</feature>
<feature type="region of interest" description="Disordered" evidence="9">
    <location>
        <begin position="607"/>
        <end position="660"/>
    </location>
</feature>
<dbReference type="AlphaFoldDB" id="A0AAD5M4C8"/>
<keyword evidence="7" id="KW-0238">DNA-binding</keyword>
<feature type="domain" description="Helicase ATP-binding" evidence="10">
    <location>
        <begin position="144"/>
        <end position="374"/>
    </location>
</feature>
<evidence type="ECO:0000256" key="1">
    <source>
        <dbReference type="ARBA" id="ARBA00004123"/>
    </source>
</evidence>
<evidence type="ECO:0000256" key="3">
    <source>
        <dbReference type="ARBA" id="ARBA00022741"/>
    </source>
</evidence>
<dbReference type="PANTHER" id="PTHR45797:SF1">
    <property type="entry name" value="HELICASE ARIP4"/>
    <property type="match status" value="1"/>
</dbReference>
<reference evidence="12" key="1">
    <citation type="submission" date="2021-12" db="EMBL/GenBank/DDBJ databases">
        <title>Prjna785345.</title>
        <authorList>
            <person name="Rujirawat T."/>
            <person name="Krajaejun T."/>
        </authorList>
    </citation>
    <scope>NUCLEOTIDE SEQUENCE</scope>
    <source>
        <strain evidence="12">Pi057C3</strain>
    </source>
</reference>
<protein>
    <submittedName>
        <fullName evidence="12">Uncharacterized protein</fullName>
    </submittedName>
</protein>
<dbReference type="GO" id="GO:0003677">
    <property type="term" value="F:DNA binding"/>
    <property type="evidence" value="ECO:0007669"/>
    <property type="project" value="UniProtKB-KW"/>
</dbReference>
<dbReference type="InterPro" id="IPR049730">
    <property type="entry name" value="SNF2/RAD54-like_C"/>
</dbReference>
<feature type="domain" description="Helicase C-terminal" evidence="11">
    <location>
        <begin position="568"/>
        <end position="778"/>
    </location>
</feature>
<feature type="region of interest" description="Disordered" evidence="9">
    <location>
        <begin position="836"/>
        <end position="860"/>
    </location>
</feature>
<dbReference type="GO" id="GO:0016887">
    <property type="term" value="F:ATP hydrolysis activity"/>
    <property type="evidence" value="ECO:0007669"/>
    <property type="project" value="InterPro"/>
</dbReference>
<dbReference type="InterPro" id="IPR001650">
    <property type="entry name" value="Helicase_C-like"/>
</dbReference>
<evidence type="ECO:0000256" key="8">
    <source>
        <dbReference type="ARBA" id="ARBA00023242"/>
    </source>
</evidence>
<feature type="region of interest" description="Disordered" evidence="9">
    <location>
        <begin position="939"/>
        <end position="962"/>
    </location>
</feature>
<evidence type="ECO:0000256" key="6">
    <source>
        <dbReference type="ARBA" id="ARBA00022840"/>
    </source>
</evidence>
<keyword evidence="3" id="KW-0547">Nucleotide-binding</keyword>
<dbReference type="InterPro" id="IPR000330">
    <property type="entry name" value="SNF2_N"/>
</dbReference>
<keyword evidence="6" id="KW-0067">ATP-binding</keyword>
<dbReference type="SUPFAM" id="SSF52540">
    <property type="entry name" value="P-loop containing nucleoside triphosphate hydrolases"/>
    <property type="match status" value="2"/>
</dbReference>
<dbReference type="InterPro" id="IPR038718">
    <property type="entry name" value="SNF2-like_sf"/>
</dbReference>
<evidence type="ECO:0000313" key="13">
    <source>
        <dbReference type="Proteomes" id="UP001209570"/>
    </source>
</evidence>
<dbReference type="Pfam" id="PF00176">
    <property type="entry name" value="SNF2-rel_dom"/>
    <property type="match status" value="1"/>
</dbReference>
<dbReference type="PROSITE" id="PS51192">
    <property type="entry name" value="HELICASE_ATP_BIND_1"/>
    <property type="match status" value="1"/>
</dbReference>
<dbReference type="SMART" id="SM00490">
    <property type="entry name" value="HELICc"/>
    <property type="match status" value="1"/>
</dbReference>
<dbReference type="Proteomes" id="UP001209570">
    <property type="component" value="Unassembled WGS sequence"/>
</dbReference>
<dbReference type="GO" id="GO:0005634">
    <property type="term" value="C:nucleus"/>
    <property type="evidence" value="ECO:0007669"/>
    <property type="project" value="UniProtKB-SubCell"/>
</dbReference>
<comment type="similarity">
    <text evidence="2">Belongs to the SNF2/RAD54 helicase family.</text>
</comment>
<dbReference type="Pfam" id="PF00271">
    <property type="entry name" value="Helicase_C"/>
    <property type="match status" value="1"/>
</dbReference>
<dbReference type="InterPro" id="IPR027417">
    <property type="entry name" value="P-loop_NTPase"/>
</dbReference>
<dbReference type="Gene3D" id="3.40.50.300">
    <property type="entry name" value="P-loop containing nucleotide triphosphate hydrolases"/>
    <property type="match status" value="1"/>
</dbReference>
<dbReference type="GO" id="GO:0004386">
    <property type="term" value="F:helicase activity"/>
    <property type="evidence" value="ECO:0007669"/>
    <property type="project" value="UniProtKB-KW"/>
</dbReference>
<evidence type="ECO:0000259" key="11">
    <source>
        <dbReference type="PROSITE" id="PS51194"/>
    </source>
</evidence>
<dbReference type="InterPro" id="IPR014001">
    <property type="entry name" value="Helicase_ATP-bd"/>
</dbReference>